<dbReference type="AlphaFoldDB" id="A0A1G2T152"/>
<proteinExistence type="predicted"/>
<dbReference type="EMBL" id="MHVH01000005">
    <property type="protein sequence ID" value="OHA90351.1"/>
    <property type="molecule type" value="Genomic_DNA"/>
</dbReference>
<accession>A0A1G2T152</accession>
<protein>
    <submittedName>
        <fullName evidence="1">Uncharacterized protein</fullName>
    </submittedName>
</protein>
<evidence type="ECO:0000313" key="2">
    <source>
        <dbReference type="Proteomes" id="UP000178107"/>
    </source>
</evidence>
<sequence>MYSKKRTQIAALPLEVKMSPRNGVVVALFMLAALTLLYTVAAWDLEKARRENAALKVEIAEWQKAMLPAYYARYPEAMRSPLPMDTAAFKPDLLRATLNPCVTMPEGLYVDTDDCHNVIANTSPYGSRGIPIKVVLDLDR</sequence>
<dbReference type="Proteomes" id="UP000178107">
    <property type="component" value="Unassembled WGS sequence"/>
</dbReference>
<gene>
    <name evidence="1" type="ORF">A2838_01995</name>
</gene>
<name>A0A1G2T152_9BACT</name>
<organism evidence="1 2">
    <name type="scientific">Candidatus Zambryskibacteria bacterium RIFCSPHIGHO2_01_FULL_46_25</name>
    <dbReference type="NCBI Taxonomy" id="1802738"/>
    <lineage>
        <taxon>Bacteria</taxon>
        <taxon>Candidatus Zambryskiibacteriota</taxon>
    </lineage>
</organism>
<evidence type="ECO:0000313" key="1">
    <source>
        <dbReference type="EMBL" id="OHA90351.1"/>
    </source>
</evidence>
<reference evidence="1 2" key="1">
    <citation type="journal article" date="2016" name="Nat. Commun.">
        <title>Thousands of microbial genomes shed light on interconnected biogeochemical processes in an aquifer system.</title>
        <authorList>
            <person name="Anantharaman K."/>
            <person name="Brown C.T."/>
            <person name="Hug L.A."/>
            <person name="Sharon I."/>
            <person name="Castelle C.J."/>
            <person name="Probst A.J."/>
            <person name="Thomas B.C."/>
            <person name="Singh A."/>
            <person name="Wilkins M.J."/>
            <person name="Karaoz U."/>
            <person name="Brodie E.L."/>
            <person name="Williams K.H."/>
            <person name="Hubbard S.S."/>
            <person name="Banfield J.F."/>
        </authorList>
    </citation>
    <scope>NUCLEOTIDE SEQUENCE [LARGE SCALE GENOMIC DNA]</scope>
</reference>
<comment type="caution">
    <text evidence="1">The sequence shown here is derived from an EMBL/GenBank/DDBJ whole genome shotgun (WGS) entry which is preliminary data.</text>
</comment>